<evidence type="ECO:0000313" key="6">
    <source>
        <dbReference type="EMBL" id="KAI5437272.1"/>
    </source>
</evidence>
<dbReference type="PANTHER" id="PTHR12346">
    <property type="entry name" value="SIN3B-RELATED"/>
    <property type="match status" value="1"/>
</dbReference>
<dbReference type="Proteomes" id="UP001058974">
    <property type="component" value="Chromosome 2"/>
</dbReference>
<proteinExistence type="predicted"/>
<accession>A0A9D5B6E9</accession>
<evidence type="ECO:0000256" key="5">
    <source>
        <dbReference type="PROSITE-ProRule" id="PRU00810"/>
    </source>
</evidence>
<dbReference type="Pfam" id="PF02671">
    <property type="entry name" value="PAH"/>
    <property type="match status" value="2"/>
</dbReference>
<dbReference type="SUPFAM" id="SSF47762">
    <property type="entry name" value="PAH2 domain"/>
    <property type="match status" value="2"/>
</dbReference>
<comment type="caution">
    <text evidence="6">The sequence shown here is derived from an EMBL/GenBank/DDBJ whole genome shotgun (WGS) entry which is preliminary data.</text>
</comment>
<keyword evidence="4 5" id="KW-0539">Nucleus</keyword>
<dbReference type="GO" id="GO:0000122">
    <property type="term" value="P:negative regulation of transcription by RNA polymerase II"/>
    <property type="evidence" value="ECO:0007669"/>
    <property type="project" value="TreeGrafter"/>
</dbReference>
<evidence type="ECO:0000256" key="4">
    <source>
        <dbReference type="ARBA" id="ARBA00023242"/>
    </source>
</evidence>
<dbReference type="EMBL" id="JAMSHJ010000002">
    <property type="protein sequence ID" value="KAI5437272.1"/>
    <property type="molecule type" value="Genomic_DNA"/>
</dbReference>
<keyword evidence="3" id="KW-0677">Repeat</keyword>
<evidence type="ECO:0000256" key="3">
    <source>
        <dbReference type="ARBA" id="ARBA00022737"/>
    </source>
</evidence>
<dbReference type="PROSITE" id="PS51477">
    <property type="entry name" value="PAH"/>
    <property type="match status" value="2"/>
</dbReference>
<evidence type="ECO:0000256" key="1">
    <source>
        <dbReference type="ARBA" id="ARBA00004123"/>
    </source>
</evidence>
<reference evidence="6 7" key="1">
    <citation type="journal article" date="2022" name="Nat. Genet.">
        <title>Improved pea reference genome and pan-genome highlight genomic features and evolutionary characteristics.</title>
        <authorList>
            <person name="Yang T."/>
            <person name="Liu R."/>
            <person name="Luo Y."/>
            <person name="Hu S."/>
            <person name="Wang D."/>
            <person name="Wang C."/>
            <person name="Pandey M.K."/>
            <person name="Ge S."/>
            <person name="Xu Q."/>
            <person name="Li N."/>
            <person name="Li G."/>
            <person name="Huang Y."/>
            <person name="Saxena R.K."/>
            <person name="Ji Y."/>
            <person name="Li M."/>
            <person name="Yan X."/>
            <person name="He Y."/>
            <person name="Liu Y."/>
            <person name="Wang X."/>
            <person name="Xiang C."/>
            <person name="Varshney R.K."/>
            <person name="Ding H."/>
            <person name="Gao S."/>
            <person name="Zong X."/>
        </authorList>
    </citation>
    <scope>NUCLEOTIDE SEQUENCE [LARGE SCALE GENOMIC DNA]</scope>
    <source>
        <strain evidence="6 7">cv. Zhongwan 6</strain>
    </source>
</reference>
<evidence type="ECO:0000256" key="2">
    <source>
        <dbReference type="ARBA" id="ARBA00022491"/>
    </source>
</evidence>
<dbReference type="GO" id="GO:0000785">
    <property type="term" value="C:chromatin"/>
    <property type="evidence" value="ECO:0007669"/>
    <property type="project" value="TreeGrafter"/>
</dbReference>
<dbReference type="GO" id="GO:0000118">
    <property type="term" value="C:histone deacetylase complex"/>
    <property type="evidence" value="ECO:0007669"/>
    <property type="project" value="TreeGrafter"/>
</dbReference>
<name>A0A9D5B6E9_PEA</name>
<evidence type="ECO:0000313" key="7">
    <source>
        <dbReference type="Proteomes" id="UP001058974"/>
    </source>
</evidence>
<dbReference type="InterPro" id="IPR039774">
    <property type="entry name" value="Sin3-like"/>
</dbReference>
<dbReference type="InterPro" id="IPR036600">
    <property type="entry name" value="PAH_sf"/>
</dbReference>
<comment type="subcellular location">
    <subcellularLocation>
        <location evidence="1 5">Nucleus</location>
    </subcellularLocation>
</comment>
<gene>
    <name evidence="6" type="ORF">KIW84_023404</name>
</gene>
<protein>
    <submittedName>
        <fullName evidence="6">Uncharacterized protein</fullName>
    </submittedName>
</protein>
<dbReference type="Gene3D" id="1.20.1160.11">
    <property type="entry name" value="Paired amphipathic helix"/>
    <property type="match status" value="2"/>
</dbReference>
<keyword evidence="7" id="KW-1185">Reference proteome</keyword>
<dbReference type="GO" id="GO:0003714">
    <property type="term" value="F:transcription corepressor activity"/>
    <property type="evidence" value="ECO:0007669"/>
    <property type="project" value="InterPro"/>
</dbReference>
<organism evidence="6 7">
    <name type="scientific">Pisum sativum</name>
    <name type="common">Garden pea</name>
    <name type="synonym">Lathyrus oleraceus</name>
    <dbReference type="NCBI Taxonomy" id="3888"/>
    <lineage>
        <taxon>Eukaryota</taxon>
        <taxon>Viridiplantae</taxon>
        <taxon>Streptophyta</taxon>
        <taxon>Embryophyta</taxon>
        <taxon>Tracheophyta</taxon>
        <taxon>Spermatophyta</taxon>
        <taxon>Magnoliopsida</taxon>
        <taxon>eudicotyledons</taxon>
        <taxon>Gunneridae</taxon>
        <taxon>Pentapetalae</taxon>
        <taxon>rosids</taxon>
        <taxon>fabids</taxon>
        <taxon>Fabales</taxon>
        <taxon>Fabaceae</taxon>
        <taxon>Papilionoideae</taxon>
        <taxon>50 kb inversion clade</taxon>
        <taxon>NPAAA clade</taxon>
        <taxon>Hologalegina</taxon>
        <taxon>IRL clade</taxon>
        <taxon>Fabeae</taxon>
        <taxon>Lathyrus</taxon>
    </lineage>
</organism>
<dbReference type="AlphaFoldDB" id="A0A9D5B6E9"/>
<dbReference type="InterPro" id="IPR003822">
    <property type="entry name" value="PAH"/>
</dbReference>
<dbReference type="Gramene" id="Psat02G0340400-T3">
    <property type="protein sequence ID" value="KAI5437272.1"/>
    <property type="gene ID" value="KIW84_023404"/>
</dbReference>
<sequence>MISRETLEVYTKYAIEFLLDVKGRLGEDKFDEFVKFLVGYVAKSIEVTDFIEKVKEIFEGDTDLLLRFNIFIPREYEIKLPLEGEQSQPKKPVTMEDAIRFLRKIKAQLEGVDNHSYKSFMSILTMYHNKQKSFTMVCQEVITLLQGHPELLNEFYEFLPKAVSDHYIGARNCARGDK</sequence>
<dbReference type="FunFam" id="1.20.1160.11:FF:000003">
    <property type="entry name" value="Paired amphipathic helix SIN3-like protein"/>
    <property type="match status" value="1"/>
</dbReference>
<dbReference type="PANTHER" id="PTHR12346:SF0">
    <property type="entry name" value="SIN3A, ISOFORM G"/>
    <property type="match status" value="1"/>
</dbReference>
<keyword evidence="2" id="KW-0678">Repressor</keyword>